<organism evidence="1 2">
    <name type="scientific">Labrys wisconsinensis</name>
    <dbReference type="NCBI Taxonomy" id="425677"/>
    <lineage>
        <taxon>Bacteria</taxon>
        <taxon>Pseudomonadati</taxon>
        <taxon>Pseudomonadota</taxon>
        <taxon>Alphaproteobacteria</taxon>
        <taxon>Hyphomicrobiales</taxon>
        <taxon>Xanthobacteraceae</taxon>
        <taxon>Labrys</taxon>
    </lineage>
</organism>
<sequence length="61" mass="6759">MNGKYGELVRQLRRRAESYANAVDGNFLVYDAVAVALDLAAADAIERLCRDVEESEEAARL</sequence>
<gene>
    <name evidence="1" type="ORF">QO011_006773</name>
</gene>
<accession>A0ABU0JHH2</accession>
<dbReference type="EMBL" id="JAUSVX010000018">
    <property type="protein sequence ID" value="MDQ0473737.1"/>
    <property type="molecule type" value="Genomic_DNA"/>
</dbReference>
<evidence type="ECO:0000313" key="1">
    <source>
        <dbReference type="EMBL" id="MDQ0473737.1"/>
    </source>
</evidence>
<dbReference type="Proteomes" id="UP001242480">
    <property type="component" value="Unassembled WGS sequence"/>
</dbReference>
<reference evidence="1 2" key="1">
    <citation type="submission" date="2023-07" db="EMBL/GenBank/DDBJ databases">
        <title>Genomic Encyclopedia of Type Strains, Phase IV (KMG-IV): sequencing the most valuable type-strain genomes for metagenomic binning, comparative biology and taxonomic classification.</title>
        <authorList>
            <person name="Goeker M."/>
        </authorList>
    </citation>
    <scope>NUCLEOTIDE SEQUENCE [LARGE SCALE GENOMIC DNA]</scope>
    <source>
        <strain evidence="1 2">DSM 19619</strain>
    </source>
</reference>
<comment type="caution">
    <text evidence="1">The sequence shown here is derived from an EMBL/GenBank/DDBJ whole genome shotgun (WGS) entry which is preliminary data.</text>
</comment>
<proteinExistence type="predicted"/>
<protein>
    <submittedName>
        <fullName evidence="1">Uncharacterized protein</fullName>
    </submittedName>
</protein>
<evidence type="ECO:0000313" key="2">
    <source>
        <dbReference type="Proteomes" id="UP001242480"/>
    </source>
</evidence>
<keyword evidence="2" id="KW-1185">Reference proteome</keyword>
<dbReference type="RefSeq" id="WP_307282350.1">
    <property type="nucleotide sequence ID" value="NZ_JAUSVX010000018.1"/>
</dbReference>
<name>A0ABU0JHH2_9HYPH</name>